<evidence type="ECO:0000313" key="1">
    <source>
        <dbReference type="EMBL" id="QKW48554.1"/>
    </source>
</evidence>
<dbReference type="SFLD" id="SFLDG01129">
    <property type="entry name" value="C1.5:_HAD__Beta-PGM__Phosphata"/>
    <property type="match status" value="1"/>
</dbReference>
<dbReference type="PRINTS" id="PR00413">
    <property type="entry name" value="HADHALOGNASE"/>
</dbReference>
<dbReference type="InterPro" id="IPR036412">
    <property type="entry name" value="HAD-like_sf"/>
</dbReference>
<dbReference type="NCBIfam" id="TIGR01549">
    <property type="entry name" value="HAD-SF-IA-v1"/>
    <property type="match status" value="1"/>
</dbReference>
<accession>A0A7H8N228</accession>
<dbReference type="Gene3D" id="3.40.50.1000">
    <property type="entry name" value="HAD superfamily/HAD-like"/>
    <property type="match status" value="1"/>
</dbReference>
<dbReference type="EMBL" id="CP054929">
    <property type="protein sequence ID" value="QKW48554.1"/>
    <property type="molecule type" value="Genomic_DNA"/>
</dbReference>
<proteinExistence type="predicted"/>
<name>A0A7H8N228_9ACTN</name>
<gene>
    <name evidence="1" type="ORF">HUT08_02200</name>
</gene>
<dbReference type="Pfam" id="PF00702">
    <property type="entry name" value="Hydrolase"/>
    <property type="match status" value="1"/>
</dbReference>
<dbReference type="InterPro" id="IPR023214">
    <property type="entry name" value="HAD_sf"/>
</dbReference>
<dbReference type="InterPro" id="IPR006439">
    <property type="entry name" value="HAD-SF_hydro_IA"/>
</dbReference>
<dbReference type="AlphaFoldDB" id="A0A7H8N228"/>
<dbReference type="SFLD" id="SFLDS00003">
    <property type="entry name" value="Haloacid_Dehalogenase"/>
    <property type="match status" value="1"/>
</dbReference>
<dbReference type="SUPFAM" id="SSF56784">
    <property type="entry name" value="HAD-like"/>
    <property type="match status" value="1"/>
</dbReference>
<evidence type="ECO:0000313" key="2">
    <source>
        <dbReference type="Proteomes" id="UP000509303"/>
    </source>
</evidence>
<protein>
    <submittedName>
        <fullName evidence="1">HAD-IA family hydrolase</fullName>
    </submittedName>
</protein>
<keyword evidence="1" id="KW-0378">Hydrolase</keyword>
<reference evidence="1 2" key="1">
    <citation type="submission" date="2020-06" db="EMBL/GenBank/DDBJ databases">
        <title>Genome mining for natural products.</title>
        <authorList>
            <person name="Zhang B."/>
            <person name="Shi J."/>
            <person name="Ge H."/>
        </authorList>
    </citation>
    <scope>NUCLEOTIDE SEQUENCE [LARGE SCALE GENOMIC DNA]</scope>
    <source>
        <strain evidence="1 2">NA00687</strain>
    </source>
</reference>
<keyword evidence="2" id="KW-1185">Reference proteome</keyword>
<dbReference type="PANTHER" id="PTHR46649:SF4">
    <property type="entry name" value="HALOACID DEHALOGENASE-LIKE HYDROLASE (HAD) SUPERFAMILY PROTEIN"/>
    <property type="match status" value="1"/>
</dbReference>
<dbReference type="Proteomes" id="UP000509303">
    <property type="component" value="Chromosome"/>
</dbReference>
<dbReference type="RefSeq" id="WP_176160251.1">
    <property type="nucleotide sequence ID" value="NZ_CP054929.1"/>
</dbReference>
<dbReference type="PANTHER" id="PTHR46649">
    <property type="match status" value="1"/>
</dbReference>
<organism evidence="1 2">
    <name type="scientific">Streptomyces buecherae</name>
    <dbReference type="NCBI Taxonomy" id="2763006"/>
    <lineage>
        <taxon>Bacteria</taxon>
        <taxon>Bacillati</taxon>
        <taxon>Actinomycetota</taxon>
        <taxon>Actinomycetes</taxon>
        <taxon>Kitasatosporales</taxon>
        <taxon>Streptomycetaceae</taxon>
        <taxon>Streptomyces</taxon>
    </lineage>
</organism>
<dbReference type="GO" id="GO:0016787">
    <property type="term" value="F:hydrolase activity"/>
    <property type="evidence" value="ECO:0007669"/>
    <property type="project" value="UniProtKB-KW"/>
</dbReference>
<sequence length="231" mass="24999">MTVKGTLFDFSGTLFRAEPAERWLRAGLDAVGLDLAPPEFARALGELQAVGAQPGGTAPREVHAHLAAGWRVRDLSGSQHRAAYLAQARQVSLPYAGLHEALYERHKDPVAWEPYPDAAEVLAGLRERGVRIAVVSNIGWDPRPVFHRHGLDRFVDAYLLSFEHGITKPNPALFQLACATLGTSAPETVMVGDNRRADGGAAAIGCRVHFVDHLPVDQRPDGLRPVLDLAG</sequence>